<protein>
    <recommendedName>
        <fullName evidence="4">Kinase domain protein</fullName>
    </recommendedName>
</protein>
<accession>I7LUU5</accession>
<keyword evidence="3" id="KW-1185">Reference proteome</keyword>
<evidence type="ECO:0000256" key="1">
    <source>
        <dbReference type="SAM" id="Coils"/>
    </source>
</evidence>
<dbReference type="InParanoid" id="I7LUU5"/>
<feature type="coiled-coil region" evidence="1">
    <location>
        <begin position="439"/>
        <end position="466"/>
    </location>
</feature>
<dbReference type="GeneID" id="7834240"/>
<name>I7LUU5_TETTS</name>
<evidence type="ECO:0000313" key="2">
    <source>
        <dbReference type="EMBL" id="EAR96066.2"/>
    </source>
</evidence>
<dbReference type="KEGG" id="tet:TTHERM_00128300"/>
<evidence type="ECO:0008006" key="4">
    <source>
        <dbReference type="Google" id="ProtNLM"/>
    </source>
</evidence>
<organism evidence="2 3">
    <name type="scientific">Tetrahymena thermophila (strain SB210)</name>
    <dbReference type="NCBI Taxonomy" id="312017"/>
    <lineage>
        <taxon>Eukaryota</taxon>
        <taxon>Sar</taxon>
        <taxon>Alveolata</taxon>
        <taxon>Ciliophora</taxon>
        <taxon>Intramacronucleata</taxon>
        <taxon>Oligohymenophorea</taxon>
        <taxon>Hymenostomatida</taxon>
        <taxon>Tetrahymenina</taxon>
        <taxon>Tetrahymenidae</taxon>
        <taxon>Tetrahymena</taxon>
    </lineage>
</organism>
<gene>
    <name evidence="2" type="ORF">TTHERM_00128300</name>
</gene>
<evidence type="ECO:0000313" key="3">
    <source>
        <dbReference type="Proteomes" id="UP000009168"/>
    </source>
</evidence>
<sequence length="554" mass="65319">MIKENQKEETINLIDCKTLNQFEINVDDYNQTSEVLQRDSDIYYSKLQNLQFQLQDKLNQFSDLDLCILFDCNSPLKQGTLIEISKILEFLPQLKYLSLKFIYSNIDDTSIQILFKSLSQLKFLYDLNLEVRKSKYFGLNSFLCLSQSLSQMQNLYKLNITIEEPNYELNNEITALLSSLTDLKNLKELQLYLNVFNFSSITSKQIGTLFSSLHNLESLILVLDSLYGDQIENTFAESLAQLKSLKKLQFKILRTFFKIEKNVVHQFIQSILYLSQLQELIVEGLISEDDYQNQMKFFNILKSLTQIKKLRLELNTSHIDEDLSNNLRNLKDLEHLQIELKGSIEDFDAFGFIHFLESVESLQDKIKYFSMKSNFDMIKKKNQFINQDVQYKLVQTLKALNNLNKVSLDLQKLDFETQIQIIDTIQRVKSIEHLSIYFYYTLVKELKESQKKIENENEQKQQTLIQKLLKLQQMKSLSFYYFDYTDSYEIKDGAHLNKSMQLFNESSTELTQLKRLTVFEAFIPLSYIPNILEYLKQLKQTLIITIPKRNNCQQ</sequence>
<dbReference type="Proteomes" id="UP000009168">
    <property type="component" value="Unassembled WGS sequence"/>
</dbReference>
<keyword evidence="1" id="KW-0175">Coiled coil</keyword>
<dbReference type="SUPFAM" id="SSF52047">
    <property type="entry name" value="RNI-like"/>
    <property type="match status" value="1"/>
</dbReference>
<dbReference type="AlphaFoldDB" id="I7LUU5"/>
<dbReference type="RefSeq" id="XP_001016311.2">
    <property type="nucleotide sequence ID" value="XM_001016311.2"/>
</dbReference>
<dbReference type="Gene3D" id="3.80.10.10">
    <property type="entry name" value="Ribonuclease Inhibitor"/>
    <property type="match status" value="1"/>
</dbReference>
<reference evidence="3" key="1">
    <citation type="journal article" date="2006" name="PLoS Biol.">
        <title>Macronuclear genome sequence of the ciliate Tetrahymena thermophila, a model eukaryote.</title>
        <authorList>
            <person name="Eisen J.A."/>
            <person name="Coyne R.S."/>
            <person name="Wu M."/>
            <person name="Wu D."/>
            <person name="Thiagarajan M."/>
            <person name="Wortman J.R."/>
            <person name="Badger J.H."/>
            <person name="Ren Q."/>
            <person name="Amedeo P."/>
            <person name="Jones K.M."/>
            <person name="Tallon L.J."/>
            <person name="Delcher A.L."/>
            <person name="Salzberg S.L."/>
            <person name="Silva J.C."/>
            <person name="Haas B.J."/>
            <person name="Majoros W.H."/>
            <person name="Farzad M."/>
            <person name="Carlton J.M."/>
            <person name="Smith R.K. Jr."/>
            <person name="Garg J."/>
            <person name="Pearlman R.E."/>
            <person name="Karrer K.M."/>
            <person name="Sun L."/>
            <person name="Manning G."/>
            <person name="Elde N.C."/>
            <person name="Turkewitz A.P."/>
            <person name="Asai D.J."/>
            <person name="Wilkes D.E."/>
            <person name="Wang Y."/>
            <person name="Cai H."/>
            <person name="Collins K."/>
            <person name="Stewart B.A."/>
            <person name="Lee S.R."/>
            <person name="Wilamowska K."/>
            <person name="Weinberg Z."/>
            <person name="Ruzzo W.L."/>
            <person name="Wloga D."/>
            <person name="Gaertig J."/>
            <person name="Frankel J."/>
            <person name="Tsao C.-C."/>
            <person name="Gorovsky M.A."/>
            <person name="Keeling P.J."/>
            <person name="Waller R.F."/>
            <person name="Patron N.J."/>
            <person name="Cherry J.M."/>
            <person name="Stover N.A."/>
            <person name="Krieger C.J."/>
            <person name="del Toro C."/>
            <person name="Ryder H.F."/>
            <person name="Williamson S.C."/>
            <person name="Barbeau R.A."/>
            <person name="Hamilton E.P."/>
            <person name="Orias E."/>
        </authorList>
    </citation>
    <scope>NUCLEOTIDE SEQUENCE [LARGE SCALE GENOMIC DNA]</scope>
    <source>
        <strain evidence="3">SB210</strain>
    </source>
</reference>
<dbReference type="EMBL" id="GG662699">
    <property type="protein sequence ID" value="EAR96066.2"/>
    <property type="molecule type" value="Genomic_DNA"/>
</dbReference>
<dbReference type="InterPro" id="IPR032675">
    <property type="entry name" value="LRR_dom_sf"/>
</dbReference>
<proteinExistence type="predicted"/>